<keyword evidence="3" id="KW-0479">Metal-binding</keyword>
<dbReference type="Pfam" id="PF02310">
    <property type="entry name" value="B12-binding"/>
    <property type="match status" value="1"/>
</dbReference>
<gene>
    <name evidence="7" type="ORF">GCM10022252_50020</name>
</gene>
<dbReference type="Proteomes" id="UP001501251">
    <property type="component" value="Unassembled WGS sequence"/>
</dbReference>
<dbReference type="SFLD" id="SFLDG01123">
    <property type="entry name" value="methyltransferase_(Class_B)"/>
    <property type="match status" value="1"/>
</dbReference>
<keyword evidence="5" id="KW-0411">Iron-sulfur</keyword>
<dbReference type="SUPFAM" id="SSF102114">
    <property type="entry name" value="Radical SAM enzymes"/>
    <property type="match status" value="1"/>
</dbReference>
<dbReference type="InterPro" id="IPR058240">
    <property type="entry name" value="rSAM_sf"/>
</dbReference>
<dbReference type="PROSITE" id="PS51332">
    <property type="entry name" value="B12_BINDING"/>
    <property type="match status" value="1"/>
</dbReference>
<protein>
    <recommendedName>
        <fullName evidence="6">B12-binding domain-containing protein</fullName>
    </recommendedName>
</protein>
<dbReference type="InterPro" id="IPR006638">
    <property type="entry name" value="Elp3/MiaA/NifB-like_rSAM"/>
</dbReference>
<evidence type="ECO:0000256" key="4">
    <source>
        <dbReference type="ARBA" id="ARBA00023004"/>
    </source>
</evidence>
<comment type="cofactor">
    <cofactor evidence="1">
        <name>[4Fe-4S] cluster</name>
        <dbReference type="ChEBI" id="CHEBI:49883"/>
    </cofactor>
</comment>
<evidence type="ECO:0000256" key="1">
    <source>
        <dbReference type="ARBA" id="ARBA00001966"/>
    </source>
</evidence>
<accession>A0ABP8B6K4</accession>
<dbReference type="SFLD" id="SFLDG01082">
    <property type="entry name" value="B12-binding_domain_containing"/>
    <property type="match status" value="1"/>
</dbReference>
<organism evidence="7 8">
    <name type="scientific">Streptosporangium oxazolinicum</name>
    <dbReference type="NCBI Taxonomy" id="909287"/>
    <lineage>
        <taxon>Bacteria</taxon>
        <taxon>Bacillati</taxon>
        <taxon>Actinomycetota</taxon>
        <taxon>Actinomycetes</taxon>
        <taxon>Streptosporangiales</taxon>
        <taxon>Streptosporangiaceae</taxon>
        <taxon>Streptosporangium</taxon>
    </lineage>
</organism>
<evidence type="ECO:0000256" key="3">
    <source>
        <dbReference type="ARBA" id="ARBA00022723"/>
    </source>
</evidence>
<reference evidence="8" key="1">
    <citation type="journal article" date="2019" name="Int. J. Syst. Evol. Microbiol.">
        <title>The Global Catalogue of Microorganisms (GCM) 10K type strain sequencing project: providing services to taxonomists for standard genome sequencing and annotation.</title>
        <authorList>
            <consortium name="The Broad Institute Genomics Platform"/>
            <consortium name="The Broad Institute Genome Sequencing Center for Infectious Disease"/>
            <person name="Wu L."/>
            <person name="Ma J."/>
        </authorList>
    </citation>
    <scope>NUCLEOTIDE SEQUENCE [LARGE SCALE GENOMIC DNA]</scope>
    <source>
        <strain evidence="8">JCM 17388</strain>
    </source>
</reference>
<proteinExistence type="predicted"/>
<sequence length="665" mass="75405">MSGFQPIGFSNYSDYAGTSVMNTKVTFVELSAFEAILPLASGYMQAYAQHDPEVGPRCEFEIYSAPVSADREEVIAELLGKRSDVYAISCYIWNIGFARAVLDALHERLPQAQFILGGPQVMLHADEYVAPERENVVVCNGEGEKTMVQYLRQIISDAPDFAEVHGVSFWRSGELVTTEAAERVRDLMEVPSPFTSGVFEEGKYTTAILETNRGCPFSCGFCFWGAATNDKVHKFEDQRVRDDITWISKNNFVSIFIADANWGMAPRDVELTRHLVECSEENGYPVMVSMAAAKNKPDRMAEITEILVQGGLLTSQPISLQSMSSRTLELVDRSNIKPATYTELQRTLREKRISSYIELIWPLPGETLDSYKEGVAKLCRLRADTLIVYPQLLLHNTSIYAKRDLLGVQVERVPSDVTEADVVVGTNWVSREECERGTWFYYAVHSLYNLRGLYYLANYLDRSGTRKFEDFFTDAATYFESRTDTEVAAFFRDSVEKLWNYDFHNFGMVAHIVLHSHREEFDGLLVDFARGQSWWEDPRARAAFELDLLARPYIYLAKPKPPRYDFAELGVESRAGARGKTTSVVDMPADLAALLIDLDVTGLEAGQEHLTRLELDHPRGRKLPFMPERSLEHNASYCQGMVLRLREYLPTWRPESETAALPGRR</sequence>
<feature type="domain" description="B12-binding" evidence="6">
    <location>
        <begin position="24"/>
        <end position="161"/>
    </location>
</feature>
<dbReference type="InterPro" id="IPR034466">
    <property type="entry name" value="Methyltransferase_Class_B"/>
</dbReference>
<dbReference type="EMBL" id="BAABAQ010000009">
    <property type="protein sequence ID" value="GAA4198910.1"/>
    <property type="molecule type" value="Genomic_DNA"/>
</dbReference>
<evidence type="ECO:0000259" key="6">
    <source>
        <dbReference type="PROSITE" id="PS51332"/>
    </source>
</evidence>
<dbReference type="InterPro" id="IPR006158">
    <property type="entry name" value="Cobalamin-bd"/>
</dbReference>
<dbReference type="SFLD" id="SFLDS00029">
    <property type="entry name" value="Radical_SAM"/>
    <property type="match status" value="1"/>
</dbReference>
<evidence type="ECO:0000313" key="7">
    <source>
        <dbReference type="EMBL" id="GAA4198910.1"/>
    </source>
</evidence>
<dbReference type="PANTHER" id="PTHR43409">
    <property type="entry name" value="ANAEROBIC MAGNESIUM-PROTOPORPHYRIN IX MONOMETHYL ESTER CYCLASE-RELATED"/>
    <property type="match status" value="1"/>
</dbReference>
<comment type="caution">
    <text evidence="7">The sequence shown here is derived from an EMBL/GenBank/DDBJ whole genome shotgun (WGS) entry which is preliminary data.</text>
</comment>
<dbReference type="InterPro" id="IPR051198">
    <property type="entry name" value="BchE-like"/>
</dbReference>
<dbReference type="PANTHER" id="PTHR43409:SF16">
    <property type="entry name" value="SLR0320 PROTEIN"/>
    <property type="match status" value="1"/>
</dbReference>
<evidence type="ECO:0000256" key="5">
    <source>
        <dbReference type="ARBA" id="ARBA00023014"/>
    </source>
</evidence>
<dbReference type="InterPro" id="IPR007197">
    <property type="entry name" value="rSAM"/>
</dbReference>
<dbReference type="Gene3D" id="3.80.30.20">
    <property type="entry name" value="tm_1862 like domain"/>
    <property type="match status" value="1"/>
</dbReference>
<evidence type="ECO:0000313" key="8">
    <source>
        <dbReference type="Proteomes" id="UP001501251"/>
    </source>
</evidence>
<dbReference type="SMART" id="SM00729">
    <property type="entry name" value="Elp3"/>
    <property type="match status" value="1"/>
</dbReference>
<evidence type="ECO:0000256" key="2">
    <source>
        <dbReference type="ARBA" id="ARBA00022691"/>
    </source>
</evidence>
<dbReference type="Gene3D" id="3.40.50.280">
    <property type="entry name" value="Cobalamin-binding domain"/>
    <property type="match status" value="1"/>
</dbReference>
<keyword evidence="2" id="KW-0949">S-adenosyl-L-methionine</keyword>
<keyword evidence="4" id="KW-0408">Iron</keyword>
<name>A0ABP8B6K4_9ACTN</name>
<dbReference type="InterPro" id="IPR023404">
    <property type="entry name" value="rSAM_horseshoe"/>
</dbReference>
<keyword evidence="8" id="KW-1185">Reference proteome</keyword>